<dbReference type="AlphaFoldDB" id="A0A9E2S912"/>
<dbReference type="EMBL" id="JAHSPG010000001">
    <property type="protein sequence ID" value="MBV4355570.1"/>
    <property type="molecule type" value="Genomic_DNA"/>
</dbReference>
<proteinExistence type="predicted"/>
<sequence length="88" mass="10695">MYSYSLLEPGCYYIIQEKELEPLKLIKINLESDHCHFISRYDETEVMEWKKKDAPIFDIIELLSDDKVKAWEKTYFNQDAFNYEEDED</sequence>
<evidence type="ECO:0000313" key="2">
    <source>
        <dbReference type="Proteomes" id="UP000812270"/>
    </source>
</evidence>
<evidence type="ECO:0000313" key="1">
    <source>
        <dbReference type="EMBL" id="MBV4355570.1"/>
    </source>
</evidence>
<name>A0A9E2S912_9BACT</name>
<accession>A0A9E2S912</accession>
<protein>
    <submittedName>
        <fullName evidence="1">Uncharacterized protein</fullName>
    </submittedName>
</protein>
<gene>
    <name evidence="1" type="ORF">KTO63_00330</name>
</gene>
<keyword evidence="2" id="KW-1185">Reference proteome</keyword>
<reference evidence="1" key="1">
    <citation type="submission" date="2021-06" db="EMBL/GenBank/DDBJ databases">
        <authorList>
            <person name="Huq M.A."/>
        </authorList>
    </citation>
    <scope>NUCLEOTIDE SEQUENCE</scope>
    <source>
        <strain evidence="1">MAH-26</strain>
    </source>
</reference>
<dbReference type="RefSeq" id="WP_217789124.1">
    <property type="nucleotide sequence ID" value="NZ_JAHSPG010000001.1"/>
</dbReference>
<dbReference type="Proteomes" id="UP000812270">
    <property type="component" value="Unassembled WGS sequence"/>
</dbReference>
<comment type="caution">
    <text evidence="1">The sequence shown here is derived from an EMBL/GenBank/DDBJ whole genome shotgun (WGS) entry which is preliminary data.</text>
</comment>
<organism evidence="1 2">
    <name type="scientific">Pinibacter aurantiacus</name>
    <dbReference type="NCBI Taxonomy" id="2851599"/>
    <lineage>
        <taxon>Bacteria</taxon>
        <taxon>Pseudomonadati</taxon>
        <taxon>Bacteroidota</taxon>
        <taxon>Chitinophagia</taxon>
        <taxon>Chitinophagales</taxon>
        <taxon>Chitinophagaceae</taxon>
        <taxon>Pinibacter</taxon>
    </lineage>
</organism>